<dbReference type="EMBL" id="FXAT01000002">
    <property type="protein sequence ID" value="SMG28342.1"/>
    <property type="molecule type" value="Genomic_DNA"/>
</dbReference>
<dbReference type="Proteomes" id="UP000193228">
    <property type="component" value="Unassembled WGS sequence"/>
</dbReference>
<keyword evidence="2" id="KW-1185">Reference proteome</keyword>
<sequence>MSNTNPKIDVSQFSNMPAVMAAAREAAKHLVPTAEEQAQYAEQDKRDALSNARLRNVAAALAHEAADALEPDAGQMIDDDTRERIARGIALALYENIGPLHNLVAKVAE</sequence>
<accession>A0A1X7JKG7</accession>
<evidence type="ECO:0000313" key="1">
    <source>
        <dbReference type="EMBL" id="SMG28342.1"/>
    </source>
</evidence>
<proteinExistence type="predicted"/>
<dbReference type="AlphaFoldDB" id="A0A1X7JKG7"/>
<organism evidence="1 2">
    <name type="scientific">Paraburkholderia susongensis</name>
    <dbReference type="NCBI Taxonomy" id="1515439"/>
    <lineage>
        <taxon>Bacteria</taxon>
        <taxon>Pseudomonadati</taxon>
        <taxon>Pseudomonadota</taxon>
        <taxon>Betaproteobacteria</taxon>
        <taxon>Burkholderiales</taxon>
        <taxon>Burkholderiaceae</taxon>
        <taxon>Paraburkholderia</taxon>
    </lineage>
</organism>
<name>A0A1X7JKG7_9BURK</name>
<dbReference type="RefSeq" id="WP_143808868.1">
    <property type="nucleotide sequence ID" value="NZ_FXAT01000002.1"/>
</dbReference>
<gene>
    <name evidence="1" type="ORF">SAMN06265784_102751</name>
</gene>
<protein>
    <submittedName>
        <fullName evidence="1">Uncharacterized protein</fullName>
    </submittedName>
</protein>
<dbReference type="STRING" id="1515439.SAMN06265784_102751"/>
<evidence type="ECO:0000313" key="2">
    <source>
        <dbReference type="Proteomes" id="UP000193228"/>
    </source>
</evidence>
<reference evidence="2" key="1">
    <citation type="submission" date="2017-04" db="EMBL/GenBank/DDBJ databases">
        <authorList>
            <person name="Varghese N."/>
            <person name="Submissions S."/>
        </authorList>
    </citation>
    <scope>NUCLEOTIDE SEQUENCE [LARGE SCALE GENOMIC DNA]</scope>
    <source>
        <strain evidence="2">LMG 29540</strain>
    </source>
</reference>